<dbReference type="GO" id="GO:0003677">
    <property type="term" value="F:DNA binding"/>
    <property type="evidence" value="ECO:0007669"/>
    <property type="project" value="InterPro"/>
</dbReference>
<evidence type="ECO:0000313" key="2">
    <source>
        <dbReference type="Proteomes" id="UP000229839"/>
    </source>
</evidence>
<dbReference type="OrthoDB" id="7363968at2"/>
<dbReference type="InterPro" id="IPR010982">
    <property type="entry name" value="Lambda_DNA-bd_dom_sf"/>
</dbReference>
<dbReference type="RefSeq" id="WP_100129672.1">
    <property type="nucleotide sequence ID" value="NZ_CADDYI010000030.1"/>
</dbReference>
<reference evidence="1 2" key="1">
    <citation type="submission" date="2017-06" db="EMBL/GenBank/DDBJ databases">
        <title>Draft genome of Bartonella tribocorum strain L103, isolated from a rodent in Laos.</title>
        <authorList>
            <person name="Hadjadj L."/>
            <person name="Jiyipong T."/>
            <person name="Morand S."/>
            <person name="Diene S.M."/>
            <person name="Rolain J.-M."/>
        </authorList>
    </citation>
    <scope>NUCLEOTIDE SEQUENCE [LARGE SCALE GENOMIC DNA]</scope>
    <source>
        <strain evidence="1 2">L103</strain>
    </source>
</reference>
<dbReference type="AlphaFoldDB" id="A0A2N9Y879"/>
<dbReference type="Proteomes" id="UP000229839">
    <property type="component" value="Unassembled WGS sequence"/>
</dbReference>
<evidence type="ECO:0000313" key="1">
    <source>
        <dbReference type="EMBL" id="PIT67912.1"/>
    </source>
</evidence>
<gene>
    <name evidence="1" type="ORF">CER18_09050</name>
</gene>
<sequence length="124" mass="14375">MLDKITDQSSRLMKARLVRGFRSAKEAARYFGWNYSSYIQHEQGLRGISRASKKYAKAFRISEGWLLTGEGEGPSFPISTVEQPIEEQIIDLLKKTSQADKETILHLLSRLNNEKKWKLFIFHN</sequence>
<proteinExistence type="predicted"/>
<protein>
    <recommendedName>
        <fullName evidence="3">HTH cro/C1-type domain-containing protein</fullName>
    </recommendedName>
</protein>
<accession>A0A2N9Y879</accession>
<evidence type="ECO:0008006" key="3">
    <source>
        <dbReference type="Google" id="ProtNLM"/>
    </source>
</evidence>
<dbReference type="Gene3D" id="1.10.260.40">
    <property type="entry name" value="lambda repressor-like DNA-binding domains"/>
    <property type="match status" value="1"/>
</dbReference>
<organism evidence="1 2">
    <name type="scientific">Bartonella tribocorum</name>
    <dbReference type="NCBI Taxonomy" id="85701"/>
    <lineage>
        <taxon>Bacteria</taxon>
        <taxon>Pseudomonadati</taxon>
        <taxon>Pseudomonadota</taxon>
        <taxon>Alphaproteobacteria</taxon>
        <taxon>Hyphomicrobiales</taxon>
        <taxon>Bartonellaceae</taxon>
        <taxon>Bartonella</taxon>
    </lineage>
</organism>
<dbReference type="EMBL" id="NJGE01000037">
    <property type="protein sequence ID" value="PIT67912.1"/>
    <property type="molecule type" value="Genomic_DNA"/>
</dbReference>
<name>A0A2N9Y879_9HYPH</name>
<comment type="caution">
    <text evidence="1">The sequence shown here is derived from an EMBL/GenBank/DDBJ whole genome shotgun (WGS) entry which is preliminary data.</text>
</comment>
<dbReference type="SUPFAM" id="SSF47413">
    <property type="entry name" value="lambda repressor-like DNA-binding domains"/>
    <property type="match status" value="1"/>
</dbReference>